<gene>
    <name evidence="2" type="ORF">MOO45_05710</name>
</gene>
<reference evidence="2" key="1">
    <citation type="journal article" date="2022" name="Int. J. Syst. Evol. Microbiol.">
        <title>Apilactobacillus apisilvae sp. nov., Nicolia spurrieriana gen. nov. sp. nov., Bombilactobacillus folatiphilus sp. nov. and Bombilactobacillus thymidiniphilus sp. nov., four new lactic acid bacterial isolates from stingless bees Tetragonula carbonaria and Austroplebeia australis.</title>
        <authorList>
            <person name="Oliphant S.A."/>
            <person name="Watson-Haigh N.S."/>
            <person name="Sumby K.M."/>
            <person name="Gardner J."/>
            <person name="Groom S."/>
            <person name="Jiranek V."/>
        </authorList>
    </citation>
    <scope>NUCLEOTIDE SEQUENCE</scope>
    <source>
        <strain evidence="2">SG4_D2</strain>
    </source>
</reference>
<organism evidence="2 3">
    <name type="scientific">Bombilactobacillus folatiphilus</name>
    <dbReference type="NCBI Taxonomy" id="2923362"/>
    <lineage>
        <taxon>Bacteria</taxon>
        <taxon>Bacillati</taxon>
        <taxon>Bacillota</taxon>
        <taxon>Bacilli</taxon>
        <taxon>Lactobacillales</taxon>
        <taxon>Lactobacillaceae</taxon>
        <taxon>Bombilactobacillus</taxon>
    </lineage>
</organism>
<dbReference type="Proteomes" id="UP000831495">
    <property type="component" value="Chromosome"/>
</dbReference>
<dbReference type="SUPFAM" id="SSF53271">
    <property type="entry name" value="PRTase-like"/>
    <property type="match status" value="1"/>
</dbReference>
<accession>A0ABY4P7T2</accession>
<dbReference type="CDD" id="cd06223">
    <property type="entry name" value="PRTases_typeI"/>
    <property type="match status" value="1"/>
</dbReference>
<name>A0ABY4P7T2_9LACO</name>
<evidence type="ECO:0000313" key="3">
    <source>
        <dbReference type="Proteomes" id="UP000831495"/>
    </source>
</evidence>
<dbReference type="InterPro" id="IPR000836">
    <property type="entry name" value="PRTase_dom"/>
</dbReference>
<dbReference type="Gene3D" id="3.40.50.2020">
    <property type="match status" value="1"/>
</dbReference>
<evidence type="ECO:0000256" key="1">
    <source>
        <dbReference type="ARBA" id="ARBA00008007"/>
    </source>
</evidence>
<dbReference type="InterPro" id="IPR051910">
    <property type="entry name" value="ComF/GntX_DNA_util-trans"/>
</dbReference>
<proteinExistence type="inferred from homology"/>
<protein>
    <submittedName>
        <fullName evidence="2">ComF family protein</fullName>
    </submittedName>
</protein>
<keyword evidence="3" id="KW-1185">Reference proteome</keyword>
<comment type="similarity">
    <text evidence="1">Belongs to the ComF/GntX family.</text>
</comment>
<sequence>MVERCLLCQSAIIFELKPSQILGLQAIDPLPICQQCLQEFSFITPPYCPKCFKPNTQDICHDCQLWQQQGYQDLTHQALFRYNEAMHDYFKRYKRYGDYQLRNCFQKLLAHKLHTVKGPVIYIPSAKDHLQQRQFDPVVGLFKDLVTLTPALVKLPTPQAQAQKNRQERLQTPQFLRFNQRFNSILQAPQILIVDDIYTTGRTILHAYDCLRQVGFQGKISSFSLAR</sequence>
<dbReference type="RefSeq" id="WP_249513966.1">
    <property type="nucleotide sequence ID" value="NZ_CP093366.1"/>
</dbReference>
<dbReference type="PANTHER" id="PTHR47505">
    <property type="entry name" value="DNA UTILIZATION PROTEIN YHGH"/>
    <property type="match status" value="1"/>
</dbReference>
<dbReference type="PANTHER" id="PTHR47505:SF1">
    <property type="entry name" value="DNA UTILIZATION PROTEIN YHGH"/>
    <property type="match status" value="1"/>
</dbReference>
<dbReference type="InterPro" id="IPR029057">
    <property type="entry name" value="PRTase-like"/>
</dbReference>
<dbReference type="EMBL" id="CP093366">
    <property type="protein sequence ID" value="UQS81698.1"/>
    <property type="molecule type" value="Genomic_DNA"/>
</dbReference>
<evidence type="ECO:0000313" key="2">
    <source>
        <dbReference type="EMBL" id="UQS81698.1"/>
    </source>
</evidence>